<keyword evidence="10 12" id="KW-0594">Phospholipid biosynthesis</keyword>
<evidence type="ECO:0000256" key="10">
    <source>
        <dbReference type="ARBA" id="ARBA00023209"/>
    </source>
</evidence>
<dbReference type="PROSITE" id="PS50035">
    <property type="entry name" value="PLD"/>
    <property type="match status" value="2"/>
</dbReference>
<dbReference type="HAMAP" id="MF_01916">
    <property type="entry name" value="Cardiolipin_synth_Cls"/>
    <property type="match status" value="1"/>
</dbReference>
<feature type="active site" evidence="12">
    <location>
        <position position="392"/>
    </location>
</feature>
<dbReference type="InterPro" id="IPR027379">
    <property type="entry name" value="CLS_N"/>
</dbReference>
<dbReference type="InterPro" id="IPR030874">
    <property type="entry name" value="Cardiolipin_synth_Firmi"/>
</dbReference>
<dbReference type="NCBIfam" id="TIGR04265">
    <property type="entry name" value="bac_cardiolipin"/>
    <property type="match status" value="1"/>
</dbReference>
<feature type="active site" evidence="12">
    <location>
        <position position="399"/>
    </location>
</feature>
<comment type="function">
    <text evidence="12">Catalyzes the reversible phosphatidyl group transfer from one phosphatidylglycerol molecule to another to form cardiolipin (CL) (diphosphatidylglycerol) and glycerol.</text>
</comment>
<evidence type="ECO:0000256" key="6">
    <source>
        <dbReference type="ARBA" id="ARBA00022737"/>
    </source>
</evidence>
<feature type="domain" description="PLD phosphodiesterase" evidence="14">
    <location>
        <begin position="387"/>
        <end position="413"/>
    </location>
</feature>
<feature type="active site" evidence="12">
    <location>
        <position position="223"/>
    </location>
</feature>
<sequence>MLWTMMGLLLLLFIIQIALIVIIEHRRPHKVIAWTIIQFLFPLIGILLYFFIAKNYSSRPQSTSTSLERIKTDLLVYCRKRAGEESLYESTRHQKRLLALLQNIPSAPITVRNETIVYPDGAHAFEAMLEAMSAAKDHIHIEFYIVRDDHIGTRFQQLMIRKAEEGVKVRLLYDGIGSHQLDEKYLKQLHDAGIETGCFSPPWSAFIDKRLNYRNHRKILVIDGNICFFGGLNIGDEYLGKDSNLGFWRDTHLSVKGDAVLWLQYTFATDWFFVKGAALTGTNYFPMFDTPGKEVVQIIKSGPDGHRVTLLEVFFSCIASARERIYIETPYFIPDPSILMALKTAAASGIDVRIIIPENSDSKFVQWATLSFVQELLEAGVHIFQYGKGFIHAKVMIADNLACCGTANMDMRSFYDQFEVHAVFFDPKTVDRFEEDFLRDLQASSEILLAEFRKRREIQKIKESVARALSSLF</sequence>
<evidence type="ECO:0000256" key="4">
    <source>
        <dbReference type="ARBA" id="ARBA00022679"/>
    </source>
</evidence>
<protein>
    <recommendedName>
        <fullName evidence="12 13">Cardiolipin synthase</fullName>
        <shortName evidence="12">CL synthase</shortName>
        <ecNumber evidence="12 13">2.7.8.-</ecNumber>
    </recommendedName>
</protein>
<keyword evidence="9 12" id="KW-0472">Membrane</keyword>
<keyword evidence="6" id="KW-0677">Repeat</keyword>
<keyword evidence="16" id="KW-1185">Reference proteome</keyword>
<feature type="domain" description="PLD phosphodiesterase" evidence="14">
    <location>
        <begin position="211"/>
        <end position="238"/>
    </location>
</feature>
<dbReference type="PANTHER" id="PTHR21248">
    <property type="entry name" value="CARDIOLIPIN SYNTHASE"/>
    <property type="match status" value="1"/>
</dbReference>
<evidence type="ECO:0000256" key="1">
    <source>
        <dbReference type="ARBA" id="ARBA00004651"/>
    </source>
</evidence>
<evidence type="ECO:0000256" key="12">
    <source>
        <dbReference type="HAMAP-Rule" id="MF_01916"/>
    </source>
</evidence>
<evidence type="ECO:0000256" key="11">
    <source>
        <dbReference type="ARBA" id="ARBA00023264"/>
    </source>
</evidence>
<dbReference type="EC" id="2.7.8.-" evidence="12 13"/>
<feature type="active site" evidence="12">
    <location>
        <position position="394"/>
    </location>
</feature>
<dbReference type="SUPFAM" id="SSF56024">
    <property type="entry name" value="Phospholipase D/nuclease"/>
    <property type="match status" value="2"/>
</dbReference>
<keyword evidence="11 12" id="KW-1208">Phospholipid metabolism</keyword>
<proteinExistence type="inferred from homology"/>
<gene>
    <name evidence="15" type="primary">cls</name>
    <name evidence="15" type="ORF">Q3C12_22095</name>
</gene>
<evidence type="ECO:0000256" key="8">
    <source>
        <dbReference type="ARBA" id="ARBA00023098"/>
    </source>
</evidence>
<comment type="similarity">
    <text evidence="12">Belongs to the phospholipase D family. Cardiolipin synthase subfamily.</text>
</comment>
<dbReference type="CDD" id="cd09112">
    <property type="entry name" value="PLDc_CLS_2"/>
    <property type="match status" value="1"/>
</dbReference>
<keyword evidence="8 12" id="KW-0443">Lipid metabolism</keyword>
<accession>A0ABT8VFI2</accession>
<comment type="catalytic activity">
    <reaction evidence="12">
        <text>2 a 1,2-diacyl-sn-glycero-3-phospho-(1'-sn-glycerol) = a cardiolipin + glycerol</text>
        <dbReference type="Rhea" id="RHEA:31451"/>
        <dbReference type="ChEBI" id="CHEBI:17754"/>
        <dbReference type="ChEBI" id="CHEBI:62237"/>
        <dbReference type="ChEBI" id="CHEBI:64716"/>
    </reaction>
</comment>
<evidence type="ECO:0000256" key="2">
    <source>
        <dbReference type="ARBA" id="ARBA00022475"/>
    </source>
</evidence>
<keyword evidence="4 12" id="KW-0808">Transferase</keyword>
<dbReference type="InterPro" id="IPR001736">
    <property type="entry name" value="PLipase_D/transphosphatidylase"/>
</dbReference>
<feature type="active site" evidence="12">
    <location>
        <position position="216"/>
    </location>
</feature>
<dbReference type="Proteomes" id="UP001168883">
    <property type="component" value="Unassembled WGS sequence"/>
</dbReference>
<reference evidence="15" key="1">
    <citation type="submission" date="2023-07" db="EMBL/GenBank/DDBJ databases">
        <authorList>
            <person name="Aktuganov G."/>
            <person name="Boyko T."/>
            <person name="Delegan Y."/>
            <person name="Galimzianova N."/>
            <person name="Gilvanova E."/>
            <person name="Korobov V."/>
            <person name="Kuzmina L."/>
            <person name="Melentiev A."/>
            <person name="Milman P."/>
            <person name="Ryabova A."/>
            <person name="Stupak E."/>
            <person name="Yasakov T."/>
            <person name="Zharikova N."/>
            <person name="Zhurenko E."/>
        </authorList>
    </citation>
    <scope>NUCLEOTIDE SEQUENCE</scope>
    <source>
        <strain evidence="15">IB-739</strain>
    </source>
</reference>
<evidence type="ECO:0000256" key="7">
    <source>
        <dbReference type="ARBA" id="ARBA00022989"/>
    </source>
</evidence>
<keyword evidence="2 12" id="KW-1003">Cell membrane</keyword>
<dbReference type="SMART" id="SM00155">
    <property type="entry name" value="PLDc"/>
    <property type="match status" value="2"/>
</dbReference>
<comment type="caution">
    <text evidence="15">The sequence shown here is derived from an EMBL/GenBank/DDBJ whole genome shotgun (WGS) entry which is preliminary data.</text>
</comment>
<dbReference type="RefSeq" id="WP_127486921.1">
    <property type="nucleotide sequence ID" value="NZ_JAUMKJ010000030.1"/>
</dbReference>
<evidence type="ECO:0000256" key="3">
    <source>
        <dbReference type="ARBA" id="ARBA00022516"/>
    </source>
</evidence>
<organism evidence="15 16">
    <name type="scientific">Paenibacillus ehimensis</name>
    <dbReference type="NCBI Taxonomy" id="79264"/>
    <lineage>
        <taxon>Bacteria</taxon>
        <taxon>Bacillati</taxon>
        <taxon>Bacillota</taxon>
        <taxon>Bacilli</taxon>
        <taxon>Bacillales</taxon>
        <taxon>Paenibacillaceae</taxon>
        <taxon>Paenibacillus</taxon>
    </lineage>
</organism>
<feature type="transmembrane region" description="Helical" evidence="12">
    <location>
        <begin position="31"/>
        <end position="52"/>
    </location>
</feature>
<dbReference type="CDD" id="cd09110">
    <property type="entry name" value="PLDc_CLS_1"/>
    <property type="match status" value="1"/>
</dbReference>
<feature type="transmembrane region" description="Helical" evidence="12">
    <location>
        <begin position="6"/>
        <end position="24"/>
    </location>
</feature>
<keyword evidence="3 12" id="KW-0444">Lipid biosynthesis</keyword>
<evidence type="ECO:0000313" key="15">
    <source>
        <dbReference type="EMBL" id="MDO3679708.1"/>
    </source>
</evidence>
<name>A0ABT8VFI2_9BACL</name>
<evidence type="ECO:0000256" key="5">
    <source>
        <dbReference type="ARBA" id="ARBA00022692"/>
    </source>
</evidence>
<dbReference type="PANTHER" id="PTHR21248:SF22">
    <property type="entry name" value="PHOSPHOLIPASE D"/>
    <property type="match status" value="1"/>
</dbReference>
<dbReference type="InterPro" id="IPR025202">
    <property type="entry name" value="PLD-like_dom"/>
</dbReference>
<keyword evidence="5 12" id="KW-0812">Transmembrane</keyword>
<dbReference type="InterPro" id="IPR022924">
    <property type="entry name" value="Cardiolipin_synthase"/>
</dbReference>
<evidence type="ECO:0000313" key="16">
    <source>
        <dbReference type="Proteomes" id="UP001168883"/>
    </source>
</evidence>
<dbReference type="EMBL" id="JAUMKJ010000030">
    <property type="protein sequence ID" value="MDO3679708.1"/>
    <property type="molecule type" value="Genomic_DNA"/>
</dbReference>
<dbReference type="Gene3D" id="3.30.870.10">
    <property type="entry name" value="Endonuclease Chain A"/>
    <property type="match status" value="2"/>
</dbReference>
<dbReference type="Pfam" id="PF13396">
    <property type="entry name" value="PLDc_N"/>
    <property type="match status" value="1"/>
</dbReference>
<comment type="subcellular location">
    <subcellularLocation>
        <location evidence="1 12">Cell membrane</location>
        <topology evidence="1 12">Multi-pass membrane protein</topology>
    </subcellularLocation>
</comment>
<dbReference type="Pfam" id="PF13091">
    <property type="entry name" value="PLDc_2"/>
    <property type="match status" value="2"/>
</dbReference>
<evidence type="ECO:0000256" key="9">
    <source>
        <dbReference type="ARBA" id="ARBA00023136"/>
    </source>
</evidence>
<evidence type="ECO:0000259" key="14">
    <source>
        <dbReference type="PROSITE" id="PS50035"/>
    </source>
</evidence>
<feature type="active site" evidence="12">
    <location>
        <position position="218"/>
    </location>
</feature>
<keyword evidence="7 12" id="KW-1133">Transmembrane helix</keyword>
<evidence type="ECO:0000256" key="13">
    <source>
        <dbReference type="NCBIfam" id="TIGR04265"/>
    </source>
</evidence>